<keyword evidence="1" id="KW-0472">Membrane</keyword>
<dbReference type="RefSeq" id="WP_281883243.1">
    <property type="nucleotide sequence ID" value="NZ_BSDP01000001.1"/>
</dbReference>
<keyword evidence="1" id="KW-1133">Transmembrane helix</keyword>
<organism evidence="2 3">
    <name type="scientific">Agromyces rhizosphaerae</name>
    <dbReference type="NCBI Taxonomy" id="88374"/>
    <lineage>
        <taxon>Bacteria</taxon>
        <taxon>Bacillati</taxon>
        <taxon>Actinomycetota</taxon>
        <taxon>Actinomycetes</taxon>
        <taxon>Micrococcales</taxon>
        <taxon>Microbacteriaceae</taxon>
        <taxon>Agromyces</taxon>
    </lineage>
</organism>
<evidence type="ECO:0000313" key="2">
    <source>
        <dbReference type="EMBL" id="GLI27052.1"/>
    </source>
</evidence>
<gene>
    <name evidence="2" type="ORF">ARHIZOSPH14_12940</name>
</gene>
<dbReference type="Proteomes" id="UP001144396">
    <property type="component" value="Unassembled WGS sequence"/>
</dbReference>
<name>A0A9W6CXI3_9MICO</name>
<protein>
    <submittedName>
        <fullName evidence="2">Uncharacterized protein</fullName>
    </submittedName>
</protein>
<proteinExistence type="predicted"/>
<keyword evidence="1" id="KW-0812">Transmembrane</keyword>
<sequence>MFYGVNGFVFVLVYLVMFAVAAGALYIVVRLAVQHALRAHTRWLEERATE</sequence>
<feature type="transmembrane region" description="Helical" evidence="1">
    <location>
        <begin position="12"/>
        <end position="33"/>
    </location>
</feature>
<evidence type="ECO:0000256" key="1">
    <source>
        <dbReference type="SAM" id="Phobius"/>
    </source>
</evidence>
<evidence type="ECO:0000313" key="3">
    <source>
        <dbReference type="Proteomes" id="UP001144396"/>
    </source>
</evidence>
<keyword evidence="3" id="KW-1185">Reference proteome</keyword>
<dbReference type="EMBL" id="BSDP01000001">
    <property type="protein sequence ID" value="GLI27052.1"/>
    <property type="molecule type" value="Genomic_DNA"/>
</dbReference>
<dbReference type="AlphaFoldDB" id="A0A9W6CXI3"/>
<reference evidence="2" key="1">
    <citation type="submission" date="2022-12" db="EMBL/GenBank/DDBJ databases">
        <title>Reference genome sequencing for broad-spectrum identification of bacterial and archaeal isolates by mass spectrometry.</title>
        <authorList>
            <person name="Sekiguchi Y."/>
            <person name="Tourlousse D.M."/>
        </authorList>
    </citation>
    <scope>NUCLEOTIDE SEQUENCE</scope>
    <source>
        <strain evidence="2">14</strain>
    </source>
</reference>
<accession>A0A9W6CXI3</accession>
<comment type="caution">
    <text evidence="2">The sequence shown here is derived from an EMBL/GenBank/DDBJ whole genome shotgun (WGS) entry which is preliminary data.</text>
</comment>